<feature type="region of interest" description="Disordered" evidence="2">
    <location>
        <begin position="1"/>
        <end position="23"/>
    </location>
</feature>
<sequence>MASTARKQQPIEEEPLKGPAANDNVEIKVNKVTGSKGADVASFKGNKIELDFEATPAGNDNVELNEKPSRTKTPSTVTEPDEKFEPKKPDELDNDQLSPETSNNLENSKTPPKLENGQDENQQNNFQPEQDLSQTEKPNLQPPNIDAEKPKNTNQQTPPIKEDVPEQDNQKQQEQELKQPNLTPTTPNSPTENQSLDDKNNVVPPVTDGQPPVPNSVPPAPTENQPATEQPATPQNTTTPPTVNNEALQQTGPHVSSNHTPNTIPPEDQKGVANTMNQPRGVNDLGAAGLGSQMGQGVANKIKNVATDAKGTVKNKVASIANNLQSDRSRQKKLKKERKKLGTELASLEKTVDGMKTNSAMLLLKTFAPSIYARLTSLTFGKANAKDSVKIKILQTNLVTLKSIKELLHAMVAILDYSESLFNISKIGLATTEIVIGFFIIAISPILAIPFFIFKFCTSTGRLSKAVTLILKETIDPMIEKIQKQIEPLKKKIVLRKEIQNINVLLAGTKNDRKQDRVQKDQQETNQSTPEASETKKPTTTNEPATTNKPTTTNEQPKK</sequence>
<proteinExistence type="predicted"/>
<feature type="transmembrane region" description="Helical" evidence="3">
    <location>
        <begin position="434"/>
        <end position="454"/>
    </location>
</feature>
<feature type="compositionally biased region" description="Polar residues" evidence="2">
    <location>
        <begin position="95"/>
        <end position="110"/>
    </location>
</feature>
<evidence type="ECO:0000256" key="1">
    <source>
        <dbReference type="SAM" id="Coils"/>
    </source>
</evidence>
<keyword evidence="1" id="KW-0175">Coiled coil</keyword>
<dbReference type="AlphaFoldDB" id="A0A1F6NY99"/>
<keyword evidence="3" id="KW-0812">Transmembrane</keyword>
<feature type="compositionally biased region" description="Polar residues" evidence="2">
    <location>
        <begin position="248"/>
        <end position="262"/>
    </location>
</feature>
<dbReference type="EMBL" id="MFRC01000059">
    <property type="protein sequence ID" value="OGH88861.1"/>
    <property type="molecule type" value="Genomic_DNA"/>
</dbReference>
<evidence type="ECO:0000256" key="3">
    <source>
        <dbReference type="SAM" id="Phobius"/>
    </source>
</evidence>
<dbReference type="Proteomes" id="UP000178490">
    <property type="component" value="Unassembled WGS sequence"/>
</dbReference>
<evidence type="ECO:0000313" key="4">
    <source>
        <dbReference type="EMBL" id="OGH88861.1"/>
    </source>
</evidence>
<name>A0A1F6NY99_9BACT</name>
<organism evidence="4 5">
    <name type="scientific">Candidatus Magasanikbacteria bacterium RIFOXYD2_FULL_36_9</name>
    <dbReference type="NCBI Taxonomy" id="1798707"/>
    <lineage>
        <taxon>Bacteria</taxon>
        <taxon>Candidatus Magasanikiibacteriota</taxon>
    </lineage>
</organism>
<feature type="compositionally biased region" description="Pro residues" evidence="2">
    <location>
        <begin position="211"/>
        <end position="221"/>
    </location>
</feature>
<feature type="compositionally biased region" description="Low complexity" evidence="2">
    <location>
        <begin position="224"/>
        <end position="247"/>
    </location>
</feature>
<feature type="coiled-coil region" evidence="1">
    <location>
        <begin position="331"/>
        <end position="358"/>
    </location>
</feature>
<feature type="region of interest" description="Disordered" evidence="2">
    <location>
        <begin position="513"/>
        <end position="559"/>
    </location>
</feature>
<feature type="compositionally biased region" description="Basic and acidic residues" evidence="2">
    <location>
        <begin position="513"/>
        <end position="523"/>
    </location>
</feature>
<evidence type="ECO:0000313" key="5">
    <source>
        <dbReference type="Proteomes" id="UP000178490"/>
    </source>
</evidence>
<comment type="caution">
    <text evidence="4">The sequence shown here is derived from an EMBL/GenBank/DDBJ whole genome shotgun (WGS) entry which is preliminary data.</text>
</comment>
<feature type="compositionally biased region" description="Basic and acidic residues" evidence="2">
    <location>
        <begin position="80"/>
        <end position="91"/>
    </location>
</feature>
<feature type="compositionally biased region" description="Polar residues" evidence="2">
    <location>
        <begin position="524"/>
        <end position="559"/>
    </location>
</feature>
<accession>A0A1F6NY99</accession>
<keyword evidence="3" id="KW-1133">Transmembrane helix</keyword>
<feature type="compositionally biased region" description="Low complexity" evidence="2">
    <location>
        <begin position="180"/>
        <end position="193"/>
    </location>
</feature>
<evidence type="ECO:0000256" key="2">
    <source>
        <dbReference type="SAM" id="MobiDB-lite"/>
    </source>
</evidence>
<protein>
    <submittedName>
        <fullName evidence="4">Uncharacterized protein</fullName>
    </submittedName>
</protein>
<gene>
    <name evidence="4" type="ORF">A2537_00620</name>
</gene>
<reference evidence="4 5" key="1">
    <citation type="journal article" date="2016" name="Nat. Commun.">
        <title>Thousands of microbial genomes shed light on interconnected biogeochemical processes in an aquifer system.</title>
        <authorList>
            <person name="Anantharaman K."/>
            <person name="Brown C.T."/>
            <person name="Hug L.A."/>
            <person name="Sharon I."/>
            <person name="Castelle C.J."/>
            <person name="Probst A.J."/>
            <person name="Thomas B.C."/>
            <person name="Singh A."/>
            <person name="Wilkins M.J."/>
            <person name="Karaoz U."/>
            <person name="Brodie E.L."/>
            <person name="Williams K.H."/>
            <person name="Hubbard S.S."/>
            <person name="Banfield J.F."/>
        </authorList>
    </citation>
    <scope>NUCLEOTIDE SEQUENCE [LARGE SCALE GENOMIC DNA]</scope>
</reference>
<feature type="compositionally biased region" description="Basic and acidic residues" evidence="2">
    <location>
        <begin position="160"/>
        <end position="177"/>
    </location>
</feature>
<keyword evidence="3" id="KW-0472">Membrane</keyword>
<feature type="region of interest" description="Disordered" evidence="2">
    <location>
        <begin position="49"/>
        <end position="289"/>
    </location>
</feature>
<feature type="compositionally biased region" description="Polar residues" evidence="2">
    <location>
        <begin position="119"/>
        <end position="138"/>
    </location>
</feature>